<name>A0A5E4PRK8_9NEOP</name>
<dbReference type="OrthoDB" id="7418048at2759"/>
<protein>
    <recommendedName>
        <fullName evidence="2">Regulatory protein zeste</fullName>
    </recommendedName>
</protein>
<evidence type="ECO:0000256" key="2">
    <source>
        <dbReference type="ARBA" id="ARBA00016807"/>
    </source>
</evidence>
<evidence type="ECO:0000313" key="9">
    <source>
        <dbReference type="Proteomes" id="UP000324832"/>
    </source>
</evidence>
<comment type="function">
    <text evidence="5">Involved in transvection phenomena (= synapsis-dependent gene expression), where the synaptic pairing of chromosomes carrying genes with which zeste interacts influences the expression of these genes. Zeste binds to DNA and stimulates transcription from a nearby promoter.</text>
</comment>
<keyword evidence="4" id="KW-0804">Transcription</keyword>
<dbReference type="InterPro" id="IPR028002">
    <property type="entry name" value="Myb_DNA-bind_5"/>
</dbReference>
<dbReference type="AlphaFoldDB" id="A0A5E4PRK8"/>
<keyword evidence="9" id="KW-1185">Reference proteome</keyword>
<feature type="domain" description="Myb/SANT-like DNA-binding" evidence="7">
    <location>
        <begin position="8"/>
        <end position="85"/>
    </location>
</feature>
<evidence type="ECO:0000256" key="1">
    <source>
        <dbReference type="ARBA" id="ARBA00011764"/>
    </source>
</evidence>
<feature type="region of interest" description="Disordered" evidence="6">
    <location>
        <begin position="189"/>
        <end position="210"/>
    </location>
</feature>
<feature type="region of interest" description="Disordered" evidence="6">
    <location>
        <begin position="106"/>
        <end position="154"/>
    </location>
</feature>
<reference evidence="8 9" key="1">
    <citation type="submission" date="2017-07" db="EMBL/GenBank/DDBJ databases">
        <authorList>
            <person name="Talla V."/>
            <person name="Backstrom N."/>
        </authorList>
    </citation>
    <scope>NUCLEOTIDE SEQUENCE [LARGE SCALE GENOMIC DNA]</scope>
</reference>
<evidence type="ECO:0000256" key="5">
    <source>
        <dbReference type="ARBA" id="ARBA00025466"/>
    </source>
</evidence>
<gene>
    <name evidence="8" type="ORF">LSINAPIS_LOCUS1246</name>
</gene>
<keyword evidence="3" id="KW-0805">Transcription regulation</keyword>
<evidence type="ECO:0000313" key="8">
    <source>
        <dbReference type="EMBL" id="VVC87711.1"/>
    </source>
</evidence>
<accession>A0A5E4PRK8</accession>
<proteinExistence type="predicted"/>
<comment type="subunit">
    <text evidence="1">Self-associates forming complexes of several hundred monomers.</text>
</comment>
<dbReference type="EMBL" id="FZQP02000171">
    <property type="protein sequence ID" value="VVC87711.1"/>
    <property type="molecule type" value="Genomic_DNA"/>
</dbReference>
<dbReference type="Proteomes" id="UP000324832">
    <property type="component" value="Unassembled WGS sequence"/>
</dbReference>
<sequence length="222" mass="24338">MNSALSRSRVSPEQLDTLLSFMEEHPDFAANKQSVYSRFSSSKLWRLLAERLNAVAADTCGARKSPDKWCRYWADIKYKARKKYASVGDPAELSSVEERLQNIINHKSSERSGTSGAGAGSSGCVSDDADDRRPADEDDMASEGSGHGEPRLSTEELLAEAAMRTALAAEKQAEAVVQAVDLLRELVAAMRERAPPPQPPPQPPPHLAPHDHALAMHHHHRL</sequence>
<evidence type="ECO:0000256" key="6">
    <source>
        <dbReference type="SAM" id="MobiDB-lite"/>
    </source>
</evidence>
<organism evidence="8 9">
    <name type="scientific">Leptidea sinapis</name>
    <dbReference type="NCBI Taxonomy" id="189913"/>
    <lineage>
        <taxon>Eukaryota</taxon>
        <taxon>Metazoa</taxon>
        <taxon>Ecdysozoa</taxon>
        <taxon>Arthropoda</taxon>
        <taxon>Hexapoda</taxon>
        <taxon>Insecta</taxon>
        <taxon>Pterygota</taxon>
        <taxon>Neoptera</taxon>
        <taxon>Endopterygota</taxon>
        <taxon>Lepidoptera</taxon>
        <taxon>Glossata</taxon>
        <taxon>Ditrysia</taxon>
        <taxon>Papilionoidea</taxon>
        <taxon>Pieridae</taxon>
        <taxon>Dismorphiinae</taxon>
        <taxon>Leptidea</taxon>
    </lineage>
</organism>
<evidence type="ECO:0000256" key="4">
    <source>
        <dbReference type="ARBA" id="ARBA00023163"/>
    </source>
</evidence>
<evidence type="ECO:0000259" key="7">
    <source>
        <dbReference type="Pfam" id="PF13873"/>
    </source>
</evidence>
<evidence type="ECO:0000256" key="3">
    <source>
        <dbReference type="ARBA" id="ARBA00023015"/>
    </source>
</evidence>
<feature type="compositionally biased region" description="Pro residues" evidence="6">
    <location>
        <begin position="195"/>
        <end position="207"/>
    </location>
</feature>
<dbReference type="Pfam" id="PF13873">
    <property type="entry name" value="Myb_DNA-bind_5"/>
    <property type="match status" value="1"/>
</dbReference>